<reference evidence="1 2" key="1">
    <citation type="submission" date="2019-02" db="EMBL/GenBank/DDBJ databases">
        <title>Deep-cultivation of Planctomycetes and their phenomic and genomic characterization uncovers novel biology.</title>
        <authorList>
            <person name="Wiegand S."/>
            <person name="Jogler M."/>
            <person name="Boedeker C."/>
            <person name="Pinto D."/>
            <person name="Vollmers J."/>
            <person name="Rivas-Marin E."/>
            <person name="Kohn T."/>
            <person name="Peeters S.H."/>
            <person name="Heuer A."/>
            <person name="Rast P."/>
            <person name="Oberbeckmann S."/>
            <person name="Bunk B."/>
            <person name="Jeske O."/>
            <person name="Meyerdierks A."/>
            <person name="Storesund J.E."/>
            <person name="Kallscheuer N."/>
            <person name="Luecker S."/>
            <person name="Lage O.M."/>
            <person name="Pohl T."/>
            <person name="Merkel B.J."/>
            <person name="Hornburger P."/>
            <person name="Mueller R.-W."/>
            <person name="Bruemmer F."/>
            <person name="Labrenz M."/>
            <person name="Spormann A.M."/>
            <person name="Op den Camp H."/>
            <person name="Overmann J."/>
            <person name="Amann R."/>
            <person name="Jetten M.S.M."/>
            <person name="Mascher T."/>
            <person name="Medema M.H."/>
            <person name="Devos D.P."/>
            <person name="Kaster A.-K."/>
            <person name="Ovreas L."/>
            <person name="Rohde M."/>
            <person name="Galperin M.Y."/>
            <person name="Jogler C."/>
        </authorList>
    </citation>
    <scope>NUCLEOTIDE SEQUENCE [LARGE SCALE GENOMIC DNA]</scope>
    <source>
        <strain evidence="1 2">Pan216</strain>
    </source>
</reference>
<sequence>MSDLGVTGRRARKRHTGFPMLSLFAAFALGLISTGFLADDNAIDSGHYGDCRYRISIDSKADKNIEAIANDLGVAIWGKDIGPNMLWRTPKNPGCCLRLEVRPWIPTGQQGFVINVQHGGALVTATDIKQLRAAADQLKTSMIVHRGRPHLPLGLQSNYPLAITTKSPELSQDEGERSGSG</sequence>
<accession>A0A518AWT3</accession>
<dbReference type="AlphaFoldDB" id="A0A518AWT3"/>
<keyword evidence="2" id="KW-1185">Reference proteome</keyword>
<dbReference type="Proteomes" id="UP000317093">
    <property type="component" value="Chromosome"/>
</dbReference>
<dbReference type="KEGG" id="knv:Pan216_00100"/>
<name>A0A518AWT3_9BACT</name>
<evidence type="ECO:0000313" key="1">
    <source>
        <dbReference type="EMBL" id="QDU59183.1"/>
    </source>
</evidence>
<evidence type="ECO:0000313" key="2">
    <source>
        <dbReference type="Proteomes" id="UP000317093"/>
    </source>
</evidence>
<gene>
    <name evidence="1" type="ORF">Pan216_00100</name>
</gene>
<protein>
    <submittedName>
        <fullName evidence="1">Uncharacterized protein</fullName>
    </submittedName>
</protein>
<proteinExistence type="predicted"/>
<dbReference type="EMBL" id="CP036279">
    <property type="protein sequence ID" value="QDU59183.1"/>
    <property type="molecule type" value="Genomic_DNA"/>
</dbReference>
<organism evidence="1 2">
    <name type="scientific">Kolteria novifilia</name>
    <dbReference type="NCBI Taxonomy" id="2527975"/>
    <lineage>
        <taxon>Bacteria</taxon>
        <taxon>Pseudomonadati</taxon>
        <taxon>Planctomycetota</taxon>
        <taxon>Planctomycetia</taxon>
        <taxon>Kolteriales</taxon>
        <taxon>Kolteriaceae</taxon>
        <taxon>Kolteria</taxon>
    </lineage>
</organism>